<reference evidence="2" key="1">
    <citation type="submission" date="2015-11" db="EMBL/GenBank/DDBJ databases">
        <authorList>
            <person name="Varghese N."/>
        </authorList>
    </citation>
    <scope>NUCLEOTIDE SEQUENCE [LARGE SCALE GENOMIC DNA]</scope>
    <source>
        <strain evidence="2">DSM 45899</strain>
    </source>
</reference>
<dbReference type="Proteomes" id="UP000198802">
    <property type="component" value="Unassembled WGS sequence"/>
</dbReference>
<dbReference type="AlphaFoldDB" id="A0A0S4QWI7"/>
<protein>
    <submittedName>
        <fullName evidence="1">Uncharacterized protein</fullName>
    </submittedName>
</protein>
<evidence type="ECO:0000313" key="2">
    <source>
        <dbReference type="Proteomes" id="UP000198802"/>
    </source>
</evidence>
<organism evidence="1 2">
    <name type="scientific">Parafrankia irregularis</name>
    <dbReference type="NCBI Taxonomy" id="795642"/>
    <lineage>
        <taxon>Bacteria</taxon>
        <taxon>Bacillati</taxon>
        <taxon>Actinomycetota</taxon>
        <taxon>Actinomycetes</taxon>
        <taxon>Frankiales</taxon>
        <taxon>Frankiaceae</taxon>
        <taxon>Parafrankia</taxon>
    </lineage>
</organism>
<proteinExistence type="predicted"/>
<name>A0A0S4QWI7_9ACTN</name>
<evidence type="ECO:0000313" key="1">
    <source>
        <dbReference type="EMBL" id="CUU59362.1"/>
    </source>
</evidence>
<keyword evidence="2" id="KW-1185">Reference proteome</keyword>
<gene>
    <name evidence="1" type="ORF">Ga0074812_12739</name>
</gene>
<dbReference type="EMBL" id="FAOZ01000027">
    <property type="protein sequence ID" value="CUU59362.1"/>
    <property type="molecule type" value="Genomic_DNA"/>
</dbReference>
<accession>A0A0S4QWI7</accession>
<sequence length="33" mass="3844">MADRRLEIDGVRKRYGEVTARTSVHHARPPRRG</sequence>